<keyword evidence="3" id="KW-0539">Nucleus</keyword>
<feature type="domain" description="RRM" evidence="6">
    <location>
        <begin position="82"/>
        <end position="164"/>
    </location>
</feature>
<evidence type="ECO:0000259" key="6">
    <source>
        <dbReference type="PROSITE" id="PS50102"/>
    </source>
</evidence>
<name>A0A8T1LV48_CLOSI</name>
<dbReference type="PANTHER" id="PTHR10501">
    <property type="entry name" value="U1 SMALL NUCLEAR RIBONUCLEOPROTEIN A/U2 SMALL NUCLEAR RIBONUCLEOPROTEIN B"/>
    <property type="match status" value="1"/>
</dbReference>
<dbReference type="SMART" id="SM00360">
    <property type="entry name" value="RRM"/>
    <property type="match status" value="1"/>
</dbReference>
<evidence type="ECO:0000313" key="7">
    <source>
        <dbReference type="EMBL" id="KAG5441284.1"/>
    </source>
</evidence>
<evidence type="ECO:0000313" key="8">
    <source>
        <dbReference type="Proteomes" id="UP000286415"/>
    </source>
</evidence>
<evidence type="ECO:0000256" key="4">
    <source>
        <dbReference type="PROSITE-ProRule" id="PRU00176"/>
    </source>
</evidence>
<dbReference type="OrthoDB" id="431169at2759"/>
<dbReference type="SUPFAM" id="SSF54928">
    <property type="entry name" value="RNA-binding domain, RBD"/>
    <property type="match status" value="1"/>
</dbReference>
<comment type="subcellular location">
    <subcellularLocation>
        <location evidence="1">Nucleus</location>
    </subcellularLocation>
</comment>
<dbReference type="EMBL" id="NIRI02000077">
    <property type="protein sequence ID" value="KAG5441284.1"/>
    <property type="molecule type" value="Genomic_DNA"/>
</dbReference>
<proteinExistence type="predicted"/>
<protein>
    <submittedName>
        <fullName evidence="7">Vanadium chloroperoxidase</fullName>
    </submittedName>
</protein>
<feature type="region of interest" description="Disordered" evidence="5">
    <location>
        <begin position="1"/>
        <end position="39"/>
    </location>
</feature>
<comment type="caution">
    <text evidence="7">The sequence shown here is derived from an EMBL/GenBank/DDBJ whole genome shotgun (WGS) entry which is preliminary data.</text>
</comment>
<dbReference type="Pfam" id="PF00076">
    <property type="entry name" value="RRM_1"/>
    <property type="match status" value="1"/>
</dbReference>
<dbReference type="InterPro" id="IPR000504">
    <property type="entry name" value="RRM_dom"/>
</dbReference>
<dbReference type="InterPro" id="IPR012677">
    <property type="entry name" value="Nucleotide-bd_a/b_plait_sf"/>
</dbReference>
<feature type="compositionally biased region" description="Polar residues" evidence="5">
    <location>
        <begin position="13"/>
        <end position="24"/>
    </location>
</feature>
<sequence length="501" mass="52074">MTTAAMLPPKLPSTPTQLHVSTGQLRGDHSSGDGQQQSLKFDDTVVTPNLSENSMMVLSQSVDSLHTLATNGGVDDTEHQVRTIFVSGLPLDAKPRELYLLFRGFKGYQSSTLKPAGKNGKPTAPVGFVTFDSREQAEDAMRKLQGVKFDPEGNQLMRLEFARTNTKVTKPKFISAGGVPFGGLSPTANALQAGLVGQHTITGCPASLVAAGGLPALFTGLQPSILSQLANAGGTGPFDASSTLFSPSDAATAAAAAAAMAAQWNPLHASAYDNAAYLASAAGLLQNNNFRAIIPGTPTTFSLSPSTMSNFNMVQAAIAQANAAAALGQVGHQSNATGHGPVLSMSPPHHQQQTQISPGLSANPTNSSPTSGSRTSPVNVSRGMGISFSATSQTPAQAQVNSFVAQLQQQQQQALAAVQLGQQQGTPSSQSHTTQPHQQQQQQQQFHQALGFVPSSAGLPPPMAATIGILSGYNSLVKELTGNEAQLQSGLPAYHHQNVNF</sequence>
<gene>
    <name evidence="7" type="ORF">CSKR_113018</name>
</gene>
<feature type="region of interest" description="Disordered" evidence="5">
    <location>
        <begin position="330"/>
        <end position="383"/>
    </location>
</feature>
<keyword evidence="8" id="KW-1185">Reference proteome</keyword>
<evidence type="ECO:0000256" key="1">
    <source>
        <dbReference type="ARBA" id="ARBA00004123"/>
    </source>
</evidence>
<dbReference type="InterPro" id="IPR035979">
    <property type="entry name" value="RBD_domain_sf"/>
</dbReference>
<dbReference type="FunFam" id="3.30.70.330:FF:000037">
    <property type="entry name" value="RNA-binding protein with multiple splicing 2"/>
    <property type="match status" value="1"/>
</dbReference>
<dbReference type="AlphaFoldDB" id="A0A8T1LV48"/>
<dbReference type="Gene3D" id="3.30.70.330">
    <property type="match status" value="1"/>
</dbReference>
<feature type="region of interest" description="Disordered" evidence="5">
    <location>
        <begin position="418"/>
        <end position="446"/>
    </location>
</feature>
<keyword evidence="2 4" id="KW-0694">RNA-binding</keyword>
<organism evidence="7 8">
    <name type="scientific">Clonorchis sinensis</name>
    <name type="common">Chinese liver fluke</name>
    <dbReference type="NCBI Taxonomy" id="79923"/>
    <lineage>
        <taxon>Eukaryota</taxon>
        <taxon>Metazoa</taxon>
        <taxon>Spiralia</taxon>
        <taxon>Lophotrochozoa</taxon>
        <taxon>Platyhelminthes</taxon>
        <taxon>Trematoda</taxon>
        <taxon>Digenea</taxon>
        <taxon>Opisthorchiida</taxon>
        <taxon>Opisthorchiata</taxon>
        <taxon>Opisthorchiidae</taxon>
        <taxon>Clonorchis</taxon>
    </lineage>
</organism>
<reference evidence="7 8" key="1">
    <citation type="journal article" date="2018" name="Biotechnol. Adv.">
        <title>Improved genomic resources and new bioinformatic workflow for the carcinogenic parasite Clonorchis sinensis: Biotechnological implications.</title>
        <authorList>
            <person name="Wang D."/>
            <person name="Korhonen P.K."/>
            <person name="Gasser R.B."/>
            <person name="Young N.D."/>
        </authorList>
    </citation>
    <scope>NUCLEOTIDE SEQUENCE [LARGE SCALE GENOMIC DNA]</scope>
    <source>
        <strain evidence="7">Cs-k2</strain>
    </source>
</reference>
<accession>A0A8T1LV48</accession>
<dbReference type="GO" id="GO:0003723">
    <property type="term" value="F:RNA binding"/>
    <property type="evidence" value="ECO:0007669"/>
    <property type="project" value="UniProtKB-UniRule"/>
</dbReference>
<dbReference type="GO" id="GO:0005634">
    <property type="term" value="C:nucleus"/>
    <property type="evidence" value="ECO:0007669"/>
    <property type="project" value="UniProtKB-SubCell"/>
</dbReference>
<evidence type="ECO:0000256" key="3">
    <source>
        <dbReference type="ARBA" id="ARBA00023242"/>
    </source>
</evidence>
<reference evidence="7 8" key="2">
    <citation type="journal article" date="2021" name="Genomics">
        <title>High-quality reference genome for Clonorchis sinensis.</title>
        <authorList>
            <person name="Young N.D."/>
            <person name="Stroehlein A.J."/>
            <person name="Kinkar L."/>
            <person name="Wang T."/>
            <person name="Sohn W.M."/>
            <person name="Chang B.C.H."/>
            <person name="Kaur P."/>
            <person name="Weisz D."/>
            <person name="Dudchenko O."/>
            <person name="Aiden E.L."/>
            <person name="Korhonen P.K."/>
            <person name="Gasser R.B."/>
        </authorList>
    </citation>
    <scope>NUCLEOTIDE SEQUENCE [LARGE SCALE GENOMIC DNA]</scope>
    <source>
        <strain evidence="7">Cs-k2</strain>
    </source>
</reference>
<dbReference type="Proteomes" id="UP000286415">
    <property type="component" value="Unassembled WGS sequence"/>
</dbReference>
<evidence type="ECO:0000256" key="5">
    <source>
        <dbReference type="SAM" id="MobiDB-lite"/>
    </source>
</evidence>
<feature type="compositionally biased region" description="Polar residues" evidence="5">
    <location>
        <begin position="349"/>
        <end position="379"/>
    </location>
</feature>
<evidence type="ECO:0000256" key="2">
    <source>
        <dbReference type="ARBA" id="ARBA00022884"/>
    </source>
</evidence>
<dbReference type="PROSITE" id="PS50102">
    <property type="entry name" value="RRM"/>
    <property type="match status" value="1"/>
</dbReference>